<dbReference type="Proteomes" id="UP000238296">
    <property type="component" value="Unassembled WGS sequence"/>
</dbReference>
<reference evidence="1 2" key="1">
    <citation type="journal article" date="2017" name="Int. J. Syst. Evol. Microbiol.">
        <title>Mycobacterium talmoniae sp. nov., a slowly growing mycobacterium isolated from human respiratory samples.</title>
        <authorList>
            <person name="Davidson R.M."/>
            <person name="DeGroote M.A."/>
            <person name="Marola J.L."/>
            <person name="Buss S."/>
            <person name="Jones V."/>
            <person name="McNeil M.R."/>
            <person name="Freifeld A.G."/>
            <person name="Elaine Epperson L."/>
            <person name="Hasan N.A."/>
            <person name="Jackson M."/>
            <person name="Iwen P.C."/>
            <person name="Salfinger M."/>
            <person name="Strong M."/>
        </authorList>
    </citation>
    <scope>NUCLEOTIDE SEQUENCE [LARGE SCALE GENOMIC DNA]</scope>
    <source>
        <strain evidence="1 2">ATCC BAA-2683</strain>
    </source>
</reference>
<accession>A0A2S8BBY6</accession>
<evidence type="ECO:0000313" key="1">
    <source>
        <dbReference type="EMBL" id="PQM44177.1"/>
    </source>
</evidence>
<evidence type="ECO:0000313" key="2">
    <source>
        <dbReference type="Proteomes" id="UP000238296"/>
    </source>
</evidence>
<name>A0A2S8BBY6_9MYCO</name>
<proteinExistence type="predicted"/>
<sequence length="33" mass="3427">MAAVATYLAVKAVRRILLETPGAADTAAEPARE</sequence>
<dbReference type="AlphaFoldDB" id="A0A2S8BBY6"/>
<gene>
    <name evidence="1" type="ORF">C1Y40_05663</name>
</gene>
<dbReference type="EMBL" id="PPEA01000930">
    <property type="protein sequence ID" value="PQM44177.1"/>
    <property type="molecule type" value="Genomic_DNA"/>
</dbReference>
<organism evidence="1 2">
    <name type="scientific">Mycobacterium talmoniae</name>
    <dbReference type="NCBI Taxonomy" id="1858794"/>
    <lineage>
        <taxon>Bacteria</taxon>
        <taxon>Bacillati</taxon>
        <taxon>Actinomycetota</taxon>
        <taxon>Actinomycetes</taxon>
        <taxon>Mycobacteriales</taxon>
        <taxon>Mycobacteriaceae</taxon>
        <taxon>Mycobacterium</taxon>
    </lineage>
</organism>
<protein>
    <submittedName>
        <fullName evidence="1">Uncharacterized protein</fullName>
    </submittedName>
</protein>
<comment type="caution">
    <text evidence="1">The sequence shown here is derived from an EMBL/GenBank/DDBJ whole genome shotgun (WGS) entry which is preliminary data.</text>
</comment>